<gene>
    <name evidence="1" type="ORF">scyTo_0000191</name>
</gene>
<dbReference type="AlphaFoldDB" id="A0A401NSA0"/>
<comment type="caution">
    <text evidence="1">The sequence shown here is derived from an EMBL/GenBank/DDBJ whole genome shotgun (WGS) entry which is preliminary data.</text>
</comment>
<proteinExistence type="predicted"/>
<protein>
    <recommendedName>
        <fullName evidence="3">Reverse transcriptase domain-containing protein</fullName>
    </recommendedName>
</protein>
<name>A0A401NSA0_SCYTO</name>
<dbReference type="EMBL" id="BFAA01000032">
    <property type="protein sequence ID" value="GCB63746.1"/>
    <property type="molecule type" value="Genomic_DNA"/>
</dbReference>
<evidence type="ECO:0000313" key="1">
    <source>
        <dbReference type="EMBL" id="GCB63746.1"/>
    </source>
</evidence>
<accession>A0A401NSA0</accession>
<reference evidence="1 2" key="1">
    <citation type="journal article" date="2018" name="Nat. Ecol. Evol.">
        <title>Shark genomes provide insights into elasmobranch evolution and the origin of vertebrates.</title>
        <authorList>
            <person name="Hara Y"/>
            <person name="Yamaguchi K"/>
            <person name="Onimaru K"/>
            <person name="Kadota M"/>
            <person name="Koyanagi M"/>
            <person name="Keeley SD"/>
            <person name="Tatsumi K"/>
            <person name="Tanaka K"/>
            <person name="Motone F"/>
            <person name="Kageyama Y"/>
            <person name="Nozu R"/>
            <person name="Adachi N"/>
            <person name="Nishimura O"/>
            <person name="Nakagawa R"/>
            <person name="Tanegashima C"/>
            <person name="Kiyatake I"/>
            <person name="Matsumoto R"/>
            <person name="Murakumo K"/>
            <person name="Nishida K"/>
            <person name="Terakita A"/>
            <person name="Kuratani S"/>
            <person name="Sato K"/>
            <person name="Hyodo S Kuraku.S."/>
        </authorList>
    </citation>
    <scope>NUCLEOTIDE SEQUENCE [LARGE SCALE GENOMIC DNA]</scope>
</reference>
<evidence type="ECO:0000313" key="2">
    <source>
        <dbReference type="Proteomes" id="UP000288216"/>
    </source>
</evidence>
<keyword evidence="2" id="KW-1185">Reference proteome</keyword>
<dbReference type="OrthoDB" id="426210at2759"/>
<organism evidence="1 2">
    <name type="scientific">Scyliorhinus torazame</name>
    <name type="common">Cloudy catshark</name>
    <name type="synonym">Catulus torazame</name>
    <dbReference type="NCBI Taxonomy" id="75743"/>
    <lineage>
        <taxon>Eukaryota</taxon>
        <taxon>Metazoa</taxon>
        <taxon>Chordata</taxon>
        <taxon>Craniata</taxon>
        <taxon>Vertebrata</taxon>
        <taxon>Chondrichthyes</taxon>
        <taxon>Elasmobranchii</taxon>
        <taxon>Galeomorphii</taxon>
        <taxon>Galeoidea</taxon>
        <taxon>Carcharhiniformes</taxon>
        <taxon>Scyliorhinidae</taxon>
        <taxon>Scyliorhinus</taxon>
    </lineage>
</organism>
<dbReference type="Proteomes" id="UP000288216">
    <property type="component" value="Unassembled WGS sequence"/>
</dbReference>
<evidence type="ECO:0008006" key="3">
    <source>
        <dbReference type="Google" id="ProtNLM"/>
    </source>
</evidence>
<sequence>MIDAGRAVDVVYMDFSKAFDKVPHGNWALVRFYFKYGYRRFSVNPIEQVVHQFKVQHVASELNVCYETETATVLLQGSLMEA</sequence>